<dbReference type="eggNOG" id="COG0119">
    <property type="taxonomic scope" value="Bacteria"/>
</dbReference>
<dbReference type="HOGENOM" id="CLU_022158_2_2_7"/>
<dbReference type="PROSITE" id="PS50991">
    <property type="entry name" value="PYR_CT"/>
    <property type="match status" value="1"/>
</dbReference>
<organism evidence="17 18">
    <name type="scientific">Anaeromyxobacter dehalogenans (strain 2CP-C)</name>
    <dbReference type="NCBI Taxonomy" id="290397"/>
    <lineage>
        <taxon>Bacteria</taxon>
        <taxon>Pseudomonadati</taxon>
        <taxon>Myxococcota</taxon>
        <taxon>Myxococcia</taxon>
        <taxon>Myxococcales</taxon>
        <taxon>Cystobacterineae</taxon>
        <taxon>Anaeromyxobacteraceae</taxon>
        <taxon>Anaeromyxobacter</taxon>
    </lineage>
</organism>
<feature type="coiled-coil region" evidence="15">
    <location>
        <begin position="338"/>
        <end position="365"/>
    </location>
</feature>
<comment type="cofactor">
    <cofactor evidence="1">
        <name>Mn(2+)</name>
        <dbReference type="ChEBI" id="CHEBI:29035"/>
    </cofactor>
</comment>
<reference evidence="17 18" key="1">
    <citation type="submission" date="2006-01" db="EMBL/GenBank/DDBJ databases">
        <title>Complete sequence of Anaeromyxobacter dehalogenans 2CP-C.</title>
        <authorList>
            <consortium name="US DOE Joint Genome Institute"/>
            <person name="Copeland A."/>
            <person name="Lucas S."/>
            <person name="Lapidus A."/>
            <person name="Barry K."/>
            <person name="Detter J.C."/>
            <person name="Glavina T."/>
            <person name="Hammon N."/>
            <person name="Israni S."/>
            <person name="Pitluck S."/>
            <person name="Brettin T."/>
            <person name="Bruce D."/>
            <person name="Han C."/>
            <person name="Tapia R."/>
            <person name="Gilna P."/>
            <person name="Kiss H."/>
            <person name="Schmutz J."/>
            <person name="Larimer F."/>
            <person name="Land M."/>
            <person name="Kyrpides N."/>
            <person name="Anderson I."/>
            <person name="Sanford R.A."/>
            <person name="Ritalahti K.M."/>
            <person name="Thomas H.S."/>
            <person name="Kirby J.R."/>
            <person name="Zhulin I.B."/>
            <person name="Loeffler F.E."/>
            <person name="Richardson P."/>
        </authorList>
    </citation>
    <scope>NUCLEOTIDE SEQUENCE [LARGE SCALE GENOMIC DNA]</scope>
    <source>
        <strain evidence="17 18">2CP-C</strain>
    </source>
</reference>
<dbReference type="Gene3D" id="3.20.20.70">
    <property type="entry name" value="Aldolase class I"/>
    <property type="match status" value="1"/>
</dbReference>
<evidence type="ECO:0000256" key="8">
    <source>
        <dbReference type="ARBA" id="ARBA00022723"/>
    </source>
</evidence>
<evidence type="ECO:0000256" key="2">
    <source>
        <dbReference type="ARBA" id="ARBA00001946"/>
    </source>
</evidence>
<dbReference type="NCBIfam" id="TIGR02146">
    <property type="entry name" value="LysS_fung_arch"/>
    <property type="match status" value="1"/>
</dbReference>
<dbReference type="UniPathway" id="UPA00033">
    <property type="reaction ID" value="UER00028"/>
</dbReference>
<evidence type="ECO:0000256" key="15">
    <source>
        <dbReference type="SAM" id="Coils"/>
    </source>
</evidence>
<keyword evidence="6" id="KW-0028">Amino-acid biosynthesis</keyword>
<evidence type="ECO:0000256" key="3">
    <source>
        <dbReference type="ARBA" id="ARBA00004755"/>
    </source>
</evidence>
<dbReference type="PROSITE" id="PS00815">
    <property type="entry name" value="AIPM_HOMOCIT_SYNTH_1"/>
    <property type="match status" value="1"/>
</dbReference>
<comment type="catalytic activity">
    <reaction evidence="12">
        <text>acetyl-CoA + 2-oxoglutarate + H2O = (2R)-homocitrate + CoA + H(+)</text>
        <dbReference type="Rhea" id="RHEA:12929"/>
        <dbReference type="ChEBI" id="CHEBI:15377"/>
        <dbReference type="ChEBI" id="CHEBI:15378"/>
        <dbReference type="ChEBI" id="CHEBI:16810"/>
        <dbReference type="ChEBI" id="CHEBI:57287"/>
        <dbReference type="ChEBI" id="CHEBI:57288"/>
        <dbReference type="ChEBI" id="CHEBI:58884"/>
        <dbReference type="EC" id="2.3.3.14"/>
    </reaction>
    <physiologicalReaction direction="left-to-right" evidence="12">
        <dbReference type="Rhea" id="RHEA:12930"/>
    </physiologicalReaction>
</comment>
<keyword evidence="10" id="KW-0457">Lysine biosynthesis</keyword>
<dbReference type="Pfam" id="PF00682">
    <property type="entry name" value="HMGL-like"/>
    <property type="match status" value="1"/>
</dbReference>
<sequence>MTKSTWKLIDSTLREGEQFAHGTFRTEDKLEIARALDTFGVEYVEVTSPAASPQSQRDAVQIVKLGLGARVITHSRCVLDDVRAAIDTGVRGIGLLFATSRILRESSHGKSIQQIIDAMGPPIELALKAGLETRFSAEDAFRSEVTDLVAVYQAAERLGVHRVGIADTVGIATPRQVFALVREIRRAVRCDIGFHGHNDTGCAIANAYEALAAGATHVDVAVLGIGERVGITPLGGIIARMFSIEPQSVAERYRLGQLRELERLVARVTGIEVPFNNYVTGETAYSHKAGMHLKAMMANPGSYEIIPPEAFGLTRRLILGSRLTGRHAIAYRAREMGITFGESELKALTKRIKELADAGELSEEQIDRVLRDWVTA</sequence>
<dbReference type="SUPFAM" id="SSF51569">
    <property type="entry name" value="Aldolase"/>
    <property type="match status" value="1"/>
</dbReference>
<dbReference type="EC" id="2.3.3.14" evidence="5 13"/>
<proteinExistence type="inferred from homology"/>
<dbReference type="InterPro" id="IPR000891">
    <property type="entry name" value="PYR_CT"/>
</dbReference>
<dbReference type="Proteomes" id="UP000001935">
    <property type="component" value="Chromosome"/>
</dbReference>
<evidence type="ECO:0000256" key="6">
    <source>
        <dbReference type="ARBA" id="ARBA00022605"/>
    </source>
</evidence>
<keyword evidence="7 14" id="KW-0808">Transferase</keyword>
<dbReference type="InterPro" id="IPR048253">
    <property type="entry name" value="DRE_TIM_HCS_fun_bact"/>
</dbReference>
<dbReference type="InterPro" id="IPR011872">
    <property type="entry name" value="Homocitrate_synth"/>
</dbReference>
<dbReference type="PANTHER" id="PTHR10277">
    <property type="entry name" value="HOMOCITRATE SYNTHASE-RELATED"/>
    <property type="match status" value="1"/>
</dbReference>
<evidence type="ECO:0000256" key="1">
    <source>
        <dbReference type="ARBA" id="ARBA00001936"/>
    </source>
</evidence>
<keyword evidence="15" id="KW-0175">Coiled coil</keyword>
<dbReference type="RefSeq" id="WP_011420492.1">
    <property type="nucleotide sequence ID" value="NC_007760.1"/>
</dbReference>
<keyword evidence="17" id="KW-0012">Acyltransferase</keyword>
<keyword evidence="9" id="KW-0460">Magnesium</keyword>
<evidence type="ECO:0000256" key="5">
    <source>
        <dbReference type="ARBA" id="ARBA00012974"/>
    </source>
</evidence>
<evidence type="ECO:0000256" key="10">
    <source>
        <dbReference type="ARBA" id="ARBA00023154"/>
    </source>
</evidence>
<evidence type="ECO:0000256" key="13">
    <source>
        <dbReference type="NCBIfam" id="TIGR02146"/>
    </source>
</evidence>
<dbReference type="CDD" id="cd07948">
    <property type="entry name" value="DRE_TIM_HCS"/>
    <property type="match status" value="1"/>
</dbReference>
<dbReference type="InterPro" id="IPR054691">
    <property type="entry name" value="LeuA/HCS_post-cat"/>
</dbReference>
<evidence type="ECO:0000256" key="4">
    <source>
        <dbReference type="ARBA" id="ARBA00006361"/>
    </source>
</evidence>
<comment type="pathway">
    <text evidence="3">Amino-acid biosynthesis; L-lysine biosynthesis via AAA pathway; L-alpha-aminoadipate from 2-oxoglutarate: step 1/5.</text>
</comment>
<evidence type="ECO:0000256" key="12">
    <source>
        <dbReference type="ARBA" id="ARBA00048363"/>
    </source>
</evidence>
<dbReference type="AlphaFoldDB" id="Q2IHS7"/>
<dbReference type="PROSITE" id="PS00816">
    <property type="entry name" value="AIPM_HOMOCIT_SYNTH_2"/>
    <property type="match status" value="1"/>
</dbReference>
<dbReference type="GO" id="GO:0004410">
    <property type="term" value="F:homocitrate synthase activity"/>
    <property type="evidence" value="ECO:0007669"/>
    <property type="project" value="UniProtKB-EC"/>
</dbReference>
<dbReference type="GO" id="GO:0046872">
    <property type="term" value="F:metal ion binding"/>
    <property type="evidence" value="ECO:0007669"/>
    <property type="project" value="UniProtKB-KW"/>
</dbReference>
<dbReference type="InterPro" id="IPR002034">
    <property type="entry name" value="AIPM/Hcit_synth_CS"/>
</dbReference>
<dbReference type="EMBL" id="CP000251">
    <property type="protein sequence ID" value="ABC81209.1"/>
    <property type="molecule type" value="Genomic_DNA"/>
</dbReference>
<dbReference type="Pfam" id="PF22617">
    <property type="entry name" value="HCS_D2"/>
    <property type="match status" value="1"/>
</dbReference>
<evidence type="ECO:0000256" key="7">
    <source>
        <dbReference type="ARBA" id="ARBA00022679"/>
    </source>
</evidence>
<evidence type="ECO:0000313" key="18">
    <source>
        <dbReference type="Proteomes" id="UP000001935"/>
    </source>
</evidence>
<evidence type="ECO:0000259" key="16">
    <source>
        <dbReference type="PROSITE" id="PS50991"/>
    </source>
</evidence>
<evidence type="ECO:0000313" key="17">
    <source>
        <dbReference type="EMBL" id="ABC81209.1"/>
    </source>
</evidence>
<protein>
    <recommendedName>
        <fullName evidence="5 13">Homocitrate synthase</fullName>
        <ecNumber evidence="5 13">2.3.3.14</ecNumber>
    </recommendedName>
</protein>
<evidence type="ECO:0000256" key="11">
    <source>
        <dbReference type="ARBA" id="ARBA00023211"/>
    </source>
</evidence>
<comment type="cofactor">
    <cofactor evidence="2">
        <name>Mg(2+)</name>
        <dbReference type="ChEBI" id="CHEBI:18420"/>
    </cofactor>
</comment>
<dbReference type="STRING" id="290397.Adeh_1436"/>
<dbReference type="KEGG" id="ade:Adeh_1436"/>
<accession>Q2IHS7</accession>
<dbReference type="InterPro" id="IPR050073">
    <property type="entry name" value="2-IPM_HCS-like"/>
</dbReference>
<evidence type="ECO:0000256" key="14">
    <source>
        <dbReference type="RuleBase" id="RU003523"/>
    </source>
</evidence>
<gene>
    <name evidence="17" type="ordered locus">Adeh_1436</name>
</gene>
<dbReference type="GO" id="GO:0019878">
    <property type="term" value="P:lysine biosynthetic process via aminoadipic acid"/>
    <property type="evidence" value="ECO:0007669"/>
    <property type="project" value="UniProtKB-UniPathway"/>
</dbReference>
<keyword evidence="8" id="KW-0479">Metal-binding</keyword>
<name>Q2IHS7_ANADE</name>
<dbReference type="OrthoDB" id="9803573at2"/>
<comment type="similarity">
    <text evidence="4">Belongs to the alpha-IPM synthase/homocitrate synthase family. Homocitrate synthase LYS20/LYS21 subfamily.</text>
</comment>
<dbReference type="Gene3D" id="1.10.238.260">
    <property type="match status" value="1"/>
</dbReference>
<keyword evidence="11" id="KW-0464">Manganese</keyword>
<dbReference type="PANTHER" id="PTHR10277:SF48">
    <property type="entry name" value="HOMOCITRATE SYNTHASE, CYTOSOLIC ISOZYME-RELATED"/>
    <property type="match status" value="1"/>
</dbReference>
<feature type="domain" description="Pyruvate carboxyltransferase" evidence="16">
    <location>
        <begin position="6"/>
        <end position="259"/>
    </location>
</feature>
<evidence type="ECO:0000256" key="9">
    <source>
        <dbReference type="ARBA" id="ARBA00022842"/>
    </source>
</evidence>
<dbReference type="InterPro" id="IPR013785">
    <property type="entry name" value="Aldolase_TIM"/>
</dbReference>